<gene>
    <name evidence="2" type="ORF">LTR24_005195</name>
</gene>
<dbReference type="Proteomes" id="UP001345013">
    <property type="component" value="Unassembled WGS sequence"/>
</dbReference>
<feature type="region of interest" description="Disordered" evidence="1">
    <location>
        <begin position="33"/>
        <end position="97"/>
    </location>
</feature>
<accession>A0ABR0K9R3</accession>
<sequence length="328" mass="37103">MSLPTFLVMEMRSAFRACAKQHRLSNTRCFSVAPKGCKERPSAPKSGSQQPQWPYNGALTQPKQAHGRSVGKDDSHTQNTETDLVPQQKEQTALDTGRRVPVPMRAIPKAQITPDLKLSPRERLHIEVLTRQQPRKQEKKIYRERLQIYHMGSFKENVLAILKVSCIVLWKVALIWIGGFIPGITVNYMTKPMISRIFLDLPSKARETSKAAMEYAKNLPGDADLDIRYLKPWGLEKSIKARLSEFEPTNGNIFRPLTFKWKDRWLRTRTFSRSTPTSFFVTPETASGEASKNTIPGVWSSVYKQLMGGAQGGQMAKWDKSGSGLSPR</sequence>
<feature type="compositionally biased region" description="Polar residues" evidence="1">
    <location>
        <begin position="45"/>
        <end position="63"/>
    </location>
</feature>
<dbReference type="EMBL" id="JAVRRG010000057">
    <property type="protein sequence ID" value="KAK5092491.1"/>
    <property type="molecule type" value="Genomic_DNA"/>
</dbReference>
<evidence type="ECO:0000313" key="3">
    <source>
        <dbReference type="Proteomes" id="UP001345013"/>
    </source>
</evidence>
<protein>
    <submittedName>
        <fullName evidence="2">Uncharacterized protein</fullName>
    </submittedName>
</protein>
<comment type="caution">
    <text evidence="2">The sequence shown here is derived from an EMBL/GenBank/DDBJ whole genome shotgun (WGS) entry which is preliminary data.</text>
</comment>
<proteinExistence type="predicted"/>
<organism evidence="2 3">
    <name type="scientific">Lithohypha guttulata</name>
    <dbReference type="NCBI Taxonomy" id="1690604"/>
    <lineage>
        <taxon>Eukaryota</taxon>
        <taxon>Fungi</taxon>
        <taxon>Dikarya</taxon>
        <taxon>Ascomycota</taxon>
        <taxon>Pezizomycotina</taxon>
        <taxon>Eurotiomycetes</taxon>
        <taxon>Chaetothyriomycetidae</taxon>
        <taxon>Chaetothyriales</taxon>
        <taxon>Trichomeriaceae</taxon>
        <taxon>Lithohypha</taxon>
    </lineage>
</organism>
<keyword evidence="3" id="KW-1185">Reference proteome</keyword>
<name>A0ABR0K9R3_9EURO</name>
<evidence type="ECO:0000256" key="1">
    <source>
        <dbReference type="SAM" id="MobiDB-lite"/>
    </source>
</evidence>
<evidence type="ECO:0000313" key="2">
    <source>
        <dbReference type="EMBL" id="KAK5092491.1"/>
    </source>
</evidence>
<reference evidence="2 3" key="1">
    <citation type="submission" date="2023-08" db="EMBL/GenBank/DDBJ databases">
        <title>Black Yeasts Isolated from many extreme environments.</title>
        <authorList>
            <person name="Coleine C."/>
            <person name="Stajich J.E."/>
            <person name="Selbmann L."/>
        </authorList>
    </citation>
    <scope>NUCLEOTIDE SEQUENCE [LARGE SCALE GENOMIC DNA]</scope>
    <source>
        <strain evidence="2 3">CCFEE 5885</strain>
    </source>
</reference>